<comment type="function">
    <text evidence="4">The branched-chain alpha-keto dehydrogenase complex catalyzes the overall conversion of alpha-keto acids to acyl-CoA and CO(2). It contains multiple copies of three enzymatic components: branched-chain alpha-keto acid decarboxylase (E1), lipoamide acyltransferase (E2) and lipoamide dehydrogenase (E3).</text>
</comment>
<evidence type="ECO:0000313" key="6">
    <source>
        <dbReference type="EMBL" id="TLD71544.1"/>
    </source>
</evidence>
<comment type="cofactor">
    <cofactor evidence="1 4">
        <name>thiamine diphosphate</name>
        <dbReference type="ChEBI" id="CHEBI:58937"/>
    </cofactor>
</comment>
<dbReference type="InterPro" id="IPR001017">
    <property type="entry name" value="DH_E1"/>
</dbReference>
<dbReference type="InterPro" id="IPR029061">
    <property type="entry name" value="THDP-binding"/>
</dbReference>
<dbReference type="Pfam" id="PF00676">
    <property type="entry name" value="E1_dh"/>
    <property type="match status" value="1"/>
</dbReference>
<keyword evidence="7" id="KW-1185">Reference proteome</keyword>
<feature type="domain" description="Dehydrogenase E1 component" evidence="5">
    <location>
        <begin position="2"/>
        <end position="300"/>
    </location>
</feature>
<dbReference type="AlphaFoldDB" id="A0A5R8KGV6"/>
<evidence type="ECO:0000256" key="3">
    <source>
        <dbReference type="ARBA" id="ARBA00023052"/>
    </source>
</evidence>
<dbReference type="PANTHER" id="PTHR43380:SF1">
    <property type="entry name" value="2-OXOISOVALERATE DEHYDROGENASE SUBUNIT ALPHA, MITOCHONDRIAL"/>
    <property type="match status" value="1"/>
</dbReference>
<sequence length="316" mass="33891">MVRARVLEDKLASLYRAGGRIVGGVYVGRGQEALSAALTVHLTKGKDLYAGLIRDQAGKMAFGESILDATRTYLGSVLGPMRGRDGNIHRGRPREGMPAMISHLGTMVSVIGGMLLSRRLQGTIGDCVGATCIGDGGTSTGAFHEAVNLAAIEKLPMVISVANNLYAYSTPNNRSFACDSLVDRAKGYGIEGYAVDGTDLPACVETFRHAVARARAGHGPQMVVGTFLRLSGHGEHDDASYIPEEVKNSPQGRDCLPLSEQKLIERGWFTKEEVQELYDNAKDEADKAIAKSSSEPLPDPYKESWNALASPLLVEE</sequence>
<comment type="catalytic activity">
    <reaction evidence="4">
        <text>N(6)-[(R)-lipoyl]-L-lysyl-[protein] + 3-methyl-2-oxobutanoate + H(+) = N(6)-[(R)-S(8)-2-methylpropanoyldihydrolipoyl]-L-lysyl-[protein] + CO2</text>
        <dbReference type="Rhea" id="RHEA:13457"/>
        <dbReference type="Rhea" id="RHEA-COMP:10474"/>
        <dbReference type="Rhea" id="RHEA-COMP:10497"/>
        <dbReference type="ChEBI" id="CHEBI:11851"/>
        <dbReference type="ChEBI" id="CHEBI:15378"/>
        <dbReference type="ChEBI" id="CHEBI:16526"/>
        <dbReference type="ChEBI" id="CHEBI:83099"/>
        <dbReference type="ChEBI" id="CHEBI:83142"/>
        <dbReference type="EC" id="1.2.4.4"/>
    </reaction>
</comment>
<dbReference type="Gene3D" id="3.40.50.970">
    <property type="match status" value="1"/>
</dbReference>
<organism evidence="6 7">
    <name type="scientific">Phragmitibacter flavus</name>
    <dbReference type="NCBI Taxonomy" id="2576071"/>
    <lineage>
        <taxon>Bacteria</taxon>
        <taxon>Pseudomonadati</taxon>
        <taxon>Verrucomicrobiota</taxon>
        <taxon>Verrucomicrobiia</taxon>
        <taxon>Verrucomicrobiales</taxon>
        <taxon>Verrucomicrobiaceae</taxon>
        <taxon>Phragmitibacter</taxon>
    </lineage>
</organism>
<keyword evidence="3 4" id="KW-0786">Thiamine pyrophosphate</keyword>
<gene>
    <name evidence="6" type="ORF">FEM03_07720</name>
</gene>
<dbReference type="GO" id="GO:0009083">
    <property type="term" value="P:branched-chain amino acid catabolic process"/>
    <property type="evidence" value="ECO:0007669"/>
    <property type="project" value="TreeGrafter"/>
</dbReference>
<dbReference type="SUPFAM" id="SSF52518">
    <property type="entry name" value="Thiamin diphosphate-binding fold (THDP-binding)"/>
    <property type="match status" value="1"/>
</dbReference>
<evidence type="ECO:0000256" key="2">
    <source>
        <dbReference type="ARBA" id="ARBA00023002"/>
    </source>
</evidence>
<comment type="similarity">
    <text evidence="4">Belongs to the BCKDHA family.</text>
</comment>
<name>A0A5R8KGV6_9BACT</name>
<dbReference type="GO" id="GO:0003863">
    <property type="term" value="F:branched-chain 2-oxo acid dehydrogenase activity"/>
    <property type="evidence" value="ECO:0007669"/>
    <property type="project" value="UniProtKB-EC"/>
</dbReference>
<dbReference type="CDD" id="cd02000">
    <property type="entry name" value="TPP_E1_PDC_ADC_BCADC"/>
    <property type="match status" value="1"/>
</dbReference>
<dbReference type="InterPro" id="IPR050771">
    <property type="entry name" value="Alpha-ketoacid_DH_E1_comp"/>
</dbReference>
<keyword evidence="2 4" id="KW-0560">Oxidoreductase</keyword>
<dbReference type="EMBL" id="VAUV01000005">
    <property type="protein sequence ID" value="TLD71544.1"/>
    <property type="molecule type" value="Genomic_DNA"/>
</dbReference>
<evidence type="ECO:0000256" key="1">
    <source>
        <dbReference type="ARBA" id="ARBA00001964"/>
    </source>
</evidence>
<evidence type="ECO:0000259" key="5">
    <source>
        <dbReference type="Pfam" id="PF00676"/>
    </source>
</evidence>
<proteinExistence type="inferred from homology"/>
<dbReference type="PANTHER" id="PTHR43380">
    <property type="entry name" value="2-OXOISOVALERATE DEHYDROGENASE SUBUNIT ALPHA, MITOCHONDRIAL"/>
    <property type="match status" value="1"/>
</dbReference>
<dbReference type="EC" id="1.2.4.4" evidence="4"/>
<reference evidence="6 7" key="1">
    <citation type="submission" date="2019-05" db="EMBL/GenBank/DDBJ databases">
        <title>Verrucobacter flavum gen. nov., sp. nov. a new member of the family Verrucomicrobiaceae.</title>
        <authorList>
            <person name="Szuroczki S."/>
            <person name="Abbaszade G."/>
            <person name="Szabo A."/>
            <person name="Felfoldi T."/>
            <person name="Schumann P."/>
            <person name="Boka K."/>
            <person name="Keki Z."/>
            <person name="Toumi M."/>
            <person name="Toth E."/>
        </authorList>
    </citation>
    <scope>NUCLEOTIDE SEQUENCE [LARGE SCALE GENOMIC DNA]</scope>
    <source>
        <strain evidence="6 7">MG-N-17</strain>
    </source>
</reference>
<comment type="caution">
    <text evidence="6">The sequence shown here is derived from an EMBL/GenBank/DDBJ whole genome shotgun (WGS) entry which is preliminary data.</text>
</comment>
<evidence type="ECO:0000313" key="7">
    <source>
        <dbReference type="Proteomes" id="UP000306196"/>
    </source>
</evidence>
<protein>
    <recommendedName>
        <fullName evidence="4">2-oxoisovalerate dehydrogenase subunit alpha</fullName>
        <ecNumber evidence="4">1.2.4.4</ecNumber>
    </recommendedName>
    <alternativeName>
        <fullName evidence="4">Branched-chain alpha-keto acid dehydrogenase E1 component alpha chain</fullName>
    </alternativeName>
</protein>
<accession>A0A5R8KGV6</accession>
<dbReference type="Proteomes" id="UP000306196">
    <property type="component" value="Unassembled WGS sequence"/>
</dbReference>
<evidence type="ECO:0000256" key="4">
    <source>
        <dbReference type="RuleBase" id="RU365014"/>
    </source>
</evidence>
<dbReference type="OrthoDB" id="9766715at2"/>